<name>A0ABV0E4J5_9BURK</name>
<feature type="region of interest" description="Disordered" evidence="1">
    <location>
        <begin position="74"/>
        <end position="101"/>
    </location>
</feature>
<sequence length="101" mass="11089">MNTFEQLTAASAASDGRRGGPHYRASRHRRPLANEFIDNSLNQTQLTVAVAGNTRKAKSHAVTTPTKEVQVWCPENGHLTKRRSSLSDENLSAASSTRSQR</sequence>
<protein>
    <recommendedName>
        <fullName evidence="4">Transposase</fullName>
    </recommendedName>
</protein>
<feature type="region of interest" description="Disordered" evidence="1">
    <location>
        <begin position="1"/>
        <end position="26"/>
    </location>
</feature>
<feature type="compositionally biased region" description="Polar residues" evidence="1">
    <location>
        <begin position="87"/>
        <end position="101"/>
    </location>
</feature>
<evidence type="ECO:0000313" key="2">
    <source>
        <dbReference type="EMBL" id="MEO1758338.1"/>
    </source>
</evidence>
<gene>
    <name evidence="2" type="ORF">VOI32_30950</name>
</gene>
<comment type="caution">
    <text evidence="2">The sequence shown here is derived from an EMBL/GenBank/DDBJ whole genome shotgun (WGS) entry which is preliminary data.</text>
</comment>
<organism evidence="2 3">
    <name type="scientific">Paraburkholderia caribensis</name>
    <dbReference type="NCBI Taxonomy" id="75105"/>
    <lineage>
        <taxon>Bacteria</taxon>
        <taxon>Pseudomonadati</taxon>
        <taxon>Pseudomonadota</taxon>
        <taxon>Betaproteobacteria</taxon>
        <taxon>Burkholderiales</taxon>
        <taxon>Burkholderiaceae</taxon>
        <taxon>Paraburkholderia</taxon>
    </lineage>
</organism>
<dbReference type="EMBL" id="JAYLVJ010000052">
    <property type="protein sequence ID" value="MEO1758338.1"/>
    <property type="molecule type" value="Genomic_DNA"/>
</dbReference>
<evidence type="ECO:0008006" key="4">
    <source>
        <dbReference type="Google" id="ProtNLM"/>
    </source>
</evidence>
<accession>A0ABV0E4J5</accession>
<proteinExistence type="predicted"/>
<evidence type="ECO:0000256" key="1">
    <source>
        <dbReference type="SAM" id="MobiDB-lite"/>
    </source>
</evidence>
<dbReference type="RefSeq" id="WP_146174440.1">
    <property type="nucleotide sequence ID" value="NZ_CADFFM010000021.1"/>
</dbReference>
<evidence type="ECO:0000313" key="3">
    <source>
        <dbReference type="Proteomes" id="UP001462961"/>
    </source>
</evidence>
<keyword evidence="3" id="KW-1185">Reference proteome</keyword>
<reference evidence="2 3" key="1">
    <citation type="submission" date="2024-01" db="EMBL/GenBank/DDBJ databases">
        <title>The diversity of rhizobia nodulating Mimosa spp. in eleven states of Brazil covering several biomes is determined by host plant, location, and edaphic factors.</title>
        <authorList>
            <person name="Rouws L."/>
            <person name="Barauna A."/>
            <person name="Beukes C."/>
            <person name="De Faria S.M."/>
            <person name="Gross E."/>
            <person name="Dos Reis Junior F.B."/>
            <person name="Simon M."/>
            <person name="Maluk M."/>
            <person name="Odee D.W."/>
            <person name="Kenicer G."/>
            <person name="Young J.P.W."/>
            <person name="Reis V.M."/>
            <person name="Zilli J."/>
            <person name="James E.K."/>
        </authorList>
    </citation>
    <scope>NUCLEOTIDE SEQUENCE [LARGE SCALE GENOMIC DNA]</scope>
    <source>
        <strain evidence="2 3">JHI1651</strain>
    </source>
</reference>
<dbReference type="Proteomes" id="UP001462961">
    <property type="component" value="Unassembled WGS sequence"/>
</dbReference>